<dbReference type="RefSeq" id="XP_017999307.1">
    <property type="nucleotide sequence ID" value="XM_018145207.1"/>
</dbReference>
<accession>A0A0N1NYY5</accession>
<dbReference type="GO" id="GO:0008290">
    <property type="term" value="C:F-actin capping protein complex"/>
    <property type="evidence" value="ECO:0007669"/>
    <property type="project" value="UniProtKB-UniRule"/>
</dbReference>
<dbReference type="PROSITE" id="PS00749">
    <property type="entry name" value="F_ACTIN_CAPPING_A_2"/>
    <property type="match status" value="1"/>
</dbReference>
<comment type="function">
    <text evidence="5 6">F-actin-capping proteins bind in a Ca(2+)-independent manner to the fast growing ends of actin filaments (barbed end) thereby blocking the exchange of subunits at these ends. Unlike other capping proteins (such as gelsolin and severin), these proteins do not sever actin filaments.</text>
</comment>
<sequence length="284" mass="30795">MSSSTEICSAFIEAVPPGELNEVVNDVKALTSDDDPALIQKLKPAFQKYNEDQLLAVKLPGGSQHVLISAHNRLDASSSTYYDTATSTSFTFDHITQKASSPQSYTHESPHSDLIASISRSISSHFQEHYPASTSSTSSASTVCASAAASGSIAILLSTLKASPQNFLSGRWRSSFLYSRSTGTLRGVIKVDVHYYEDGNVALKTQKTIPETQVGSGDGATGDEIVRKVAALEKQYQEEVNRGVVGMNEGMFKGLRRQLPVTRQRVEWEKVRGYGLGGDLRGDR</sequence>
<evidence type="ECO:0000256" key="6">
    <source>
        <dbReference type="RuleBase" id="RU365077"/>
    </source>
</evidence>
<evidence type="ECO:0000256" key="1">
    <source>
        <dbReference type="ARBA" id="ARBA00010479"/>
    </source>
</evidence>
<dbReference type="AlphaFoldDB" id="A0A0N1NYY5"/>
<reference evidence="7 8" key="1">
    <citation type="submission" date="2015-06" db="EMBL/GenBank/DDBJ databases">
        <title>Draft genome of the ant-associated black yeast Phialophora attae CBS 131958.</title>
        <authorList>
            <person name="Moreno L.F."/>
            <person name="Stielow B.J."/>
            <person name="de Hoog S."/>
            <person name="Vicente V.A."/>
            <person name="Weiss V.A."/>
            <person name="de Vries M."/>
            <person name="Cruz L.M."/>
            <person name="Souza E.M."/>
        </authorList>
    </citation>
    <scope>NUCLEOTIDE SEQUENCE [LARGE SCALE GENOMIC DNA]</scope>
    <source>
        <strain evidence="7 8">CBS 131958</strain>
    </source>
</reference>
<dbReference type="InterPro" id="IPR042276">
    <property type="entry name" value="CapZ_alpha/beta_2"/>
</dbReference>
<dbReference type="Gene3D" id="3.30.1140.60">
    <property type="entry name" value="F-actin capping protein, alpha subunit"/>
    <property type="match status" value="1"/>
</dbReference>
<dbReference type="SUPFAM" id="SSF90096">
    <property type="entry name" value="Subunits of heterodimeric actin filament capping protein Capz"/>
    <property type="match status" value="1"/>
</dbReference>
<evidence type="ECO:0000313" key="7">
    <source>
        <dbReference type="EMBL" id="KPI39344.1"/>
    </source>
</evidence>
<keyword evidence="4 6" id="KW-0009">Actin-binding</keyword>
<evidence type="ECO:0000256" key="5">
    <source>
        <dbReference type="ARBA" id="ARBA00025389"/>
    </source>
</evidence>
<dbReference type="InterPro" id="IPR002189">
    <property type="entry name" value="CapZ_alpha"/>
</dbReference>
<dbReference type="GO" id="GO:0030036">
    <property type="term" value="P:actin cytoskeleton organization"/>
    <property type="evidence" value="ECO:0007669"/>
    <property type="project" value="TreeGrafter"/>
</dbReference>
<dbReference type="GeneID" id="28737087"/>
<dbReference type="GO" id="GO:0051016">
    <property type="term" value="P:barbed-end actin filament capping"/>
    <property type="evidence" value="ECO:0007669"/>
    <property type="project" value="UniProtKB-UniRule"/>
</dbReference>
<keyword evidence="8" id="KW-1185">Reference proteome</keyword>
<proteinExistence type="inferred from homology"/>
<evidence type="ECO:0000256" key="2">
    <source>
        <dbReference type="ARBA" id="ARBA00014038"/>
    </source>
</evidence>
<dbReference type="PRINTS" id="PR00191">
    <property type="entry name" value="FACTINCAPA"/>
</dbReference>
<dbReference type="PROSITE" id="PS00748">
    <property type="entry name" value="F_ACTIN_CAPPING_A_1"/>
    <property type="match status" value="1"/>
</dbReference>
<dbReference type="EMBL" id="LFJN01000015">
    <property type="protein sequence ID" value="KPI39344.1"/>
    <property type="molecule type" value="Genomic_DNA"/>
</dbReference>
<dbReference type="InterPro" id="IPR017865">
    <property type="entry name" value="F-actin_cap_asu_CS"/>
</dbReference>
<dbReference type="PANTHER" id="PTHR10653">
    <property type="entry name" value="F-ACTIN-CAPPING PROTEIN SUBUNIT ALPHA"/>
    <property type="match status" value="1"/>
</dbReference>
<evidence type="ECO:0000256" key="3">
    <source>
        <dbReference type="ARBA" id="ARBA00022467"/>
    </source>
</evidence>
<dbReference type="OrthoDB" id="340550at2759"/>
<dbReference type="Proteomes" id="UP000038010">
    <property type="component" value="Unassembled WGS sequence"/>
</dbReference>
<dbReference type="InterPro" id="IPR037282">
    <property type="entry name" value="CapZ_alpha/beta"/>
</dbReference>
<evidence type="ECO:0000313" key="8">
    <source>
        <dbReference type="Proteomes" id="UP000038010"/>
    </source>
</evidence>
<dbReference type="InterPro" id="IPR042489">
    <property type="entry name" value="CapZ_alpha_1"/>
</dbReference>
<evidence type="ECO:0000256" key="4">
    <source>
        <dbReference type="ARBA" id="ARBA00023203"/>
    </source>
</evidence>
<name>A0A0N1NYY5_9EURO</name>
<gene>
    <name evidence="7" type="ORF">AB675_5026</name>
</gene>
<comment type="caution">
    <text evidence="7">The sequence shown here is derived from an EMBL/GenBank/DDBJ whole genome shotgun (WGS) entry which is preliminary data.</text>
</comment>
<comment type="subunit">
    <text evidence="6">Heterodimer of an alpha and a beta subunit.</text>
</comment>
<dbReference type="VEuPathDB" id="FungiDB:AB675_5026"/>
<dbReference type="Pfam" id="PF01267">
    <property type="entry name" value="F-actin_cap_A"/>
    <property type="match status" value="1"/>
</dbReference>
<keyword evidence="3 6" id="KW-0117">Actin capping</keyword>
<dbReference type="STRING" id="1664694.A0A0N1NYY5"/>
<dbReference type="GO" id="GO:0051015">
    <property type="term" value="F:actin filament binding"/>
    <property type="evidence" value="ECO:0007669"/>
    <property type="project" value="TreeGrafter"/>
</dbReference>
<dbReference type="PANTHER" id="PTHR10653:SF0">
    <property type="entry name" value="F-ACTIN-CAPPING PROTEIN SUBUNIT ALPHA"/>
    <property type="match status" value="1"/>
</dbReference>
<dbReference type="Gene3D" id="3.90.1150.210">
    <property type="entry name" value="F-actin capping protein, beta subunit"/>
    <property type="match status" value="1"/>
</dbReference>
<protein>
    <recommendedName>
        <fullName evidence="2 6">F-actin-capping protein subunit alpha</fullName>
    </recommendedName>
</protein>
<organism evidence="7 8">
    <name type="scientific">Cyphellophora attinorum</name>
    <dbReference type="NCBI Taxonomy" id="1664694"/>
    <lineage>
        <taxon>Eukaryota</taxon>
        <taxon>Fungi</taxon>
        <taxon>Dikarya</taxon>
        <taxon>Ascomycota</taxon>
        <taxon>Pezizomycotina</taxon>
        <taxon>Eurotiomycetes</taxon>
        <taxon>Chaetothyriomycetidae</taxon>
        <taxon>Chaetothyriales</taxon>
        <taxon>Cyphellophoraceae</taxon>
        <taxon>Cyphellophora</taxon>
    </lineage>
</organism>
<dbReference type="GO" id="GO:0030479">
    <property type="term" value="C:actin cortical patch"/>
    <property type="evidence" value="ECO:0007669"/>
    <property type="project" value="TreeGrafter"/>
</dbReference>
<comment type="similarity">
    <text evidence="1 6">Belongs to the F-actin-capping protein alpha subunit family.</text>
</comment>